<evidence type="ECO:0000256" key="1">
    <source>
        <dbReference type="ARBA" id="ARBA00009183"/>
    </source>
</evidence>
<comment type="caution">
    <text evidence="5">The sequence shown here is derived from an EMBL/GenBank/DDBJ whole genome shotgun (WGS) entry which is preliminary data.</text>
</comment>
<dbReference type="GO" id="GO:0050661">
    <property type="term" value="F:NADP binding"/>
    <property type="evidence" value="ECO:0007669"/>
    <property type="project" value="InterPro"/>
</dbReference>
<keyword evidence="3" id="KW-0274">FAD</keyword>
<evidence type="ECO:0000313" key="6">
    <source>
        <dbReference type="Proteomes" id="UP000813444"/>
    </source>
</evidence>
<keyword evidence="2" id="KW-0285">Flavoprotein</keyword>
<reference evidence="5" key="1">
    <citation type="journal article" date="2021" name="Nat. Commun.">
        <title>Genetic determinants of endophytism in the Arabidopsis root mycobiome.</title>
        <authorList>
            <person name="Mesny F."/>
            <person name="Miyauchi S."/>
            <person name="Thiergart T."/>
            <person name="Pickel B."/>
            <person name="Atanasova L."/>
            <person name="Karlsson M."/>
            <person name="Huettel B."/>
            <person name="Barry K.W."/>
            <person name="Haridas S."/>
            <person name="Chen C."/>
            <person name="Bauer D."/>
            <person name="Andreopoulos W."/>
            <person name="Pangilinan J."/>
            <person name="LaButti K."/>
            <person name="Riley R."/>
            <person name="Lipzen A."/>
            <person name="Clum A."/>
            <person name="Drula E."/>
            <person name="Henrissat B."/>
            <person name="Kohler A."/>
            <person name="Grigoriev I.V."/>
            <person name="Martin F.M."/>
            <person name="Hacquard S."/>
        </authorList>
    </citation>
    <scope>NUCLEOTIDE SEQUENCE</scope>
    <source>
        <strain evidence="5">MPI-CAGE-CH-0235</strain>
    </source>
</reference>
<dbReference type="OrthoDB" id="2915840at2759"/>
<keyword evidence="6" id="KW-1185">Reference proteome</keyword>
<evidence type="ECO:0000256" key="2">
    <source>
        <dbReference type="ARBA" id="ARBA00022630"/>
    </source>
</evidence>
<dbReference type="InterPro" id="IPR050346">
    <property type="entry name" value="FMO-like"/>
</dbReference>
<name>A0A8K0WMP0_9HYPO</name>
<dbReference type="PANTHER" id="PTHR23023">
    <property type="entry name" value="DIMETHYLANILINE MONOOXYGENASE"/>
    <property type="match status" value="1"/>
</dbReference>
<organism evidence="5 6">
    <name type="scientific">Stachybotrys elegans</name>
    <dbReference type="NCBI Taxonomy" id="80388"/>
    <lineage>
        <taxon>Eukaryota</taxon>
        <taxon>Fungi</taxon>
        <taxon>Dikarya</taxon>
        <taxon>Ascomycota</taxon>
        <taxon>Pezizomycotina</taxon>
        <taxon>Sordariomycetes</taxon>
        <taxon>Hypocreomycetidae</taxon>
        <taxon>Hypocreales</taxon>
        <taxon>Stachybotryaceae</taxon>
        <taxon>Stachybotrys</taxon>
    </lineage>
</organism>
<dbReference type="SUPFAM" id="SSF51905">
    <property type="entry name" value="FAD/NAD(P)-binding domain"/>
    <property type="match status" value="1"/>
</dbReference>
<dbReference type="InterPro" id="IPR020946">
    <property type="entry name" value="Flavin_mOase-like"/>
</dbReference>
<dbReference type="InterPro" id="IPR036188">
    <property type="entry name" value="FAD/NAD-bd_sf"/>
</dbReference>
<evidence type="ECO:0000256" key="4">
    <source>
        <dbReference type="ARBA" id="ARBA00023002"/>
    </source>
</evidence>
<dbReference type="AlphaFoldDB" id="A0A8K0WMP0"/>
<evidence type="ECO:0000313" key="5">
    <source>
        <dbReference type="EMBL" id="KAH7308153.1"/>
    </source>
</evidence>
<sequence>MMERLDLVVIGAGWYGLAAAKQYHCLHPEQSIAILDSAGSVGGTWGAERLYPGLKTNNLHGTFEYPDFPMDPSQFNARPEAHIPGQTIYEYLNAYAKHFGIFSSIRLYTKTLSATHQPEGGWVLRVESQQHSHSNANSTGSEIFATRLIVATGLTSEPFMPHINGQEEFGRPIFHPRDFKTAATAFDPSNRVTVFGGSKFAWDAVYEYATHGIHVDWVIRATGHGPCWVAPSFVTSFKKWIEELVNTRFVHWFSPCIWGQDSGYHAIKSFWHGTAIGRAVVNAFWNILGSDTIQLMGFDDHPETKKLKPTSEAMFNGSTFSIYTYDTDFLELVRNGLVRVHLADISHLSEGRVHLLDNNKTVLTSDGMVCVTGWKHKPSIQFLPEGIERSIGLCYAPSKPGEYRPGDQGLAGQVKLINKADAEILERFPRLKVPMKLNPHYLPLTDTRAFDADKTDTSVPVAPQTPMMLYRFTVPGTADLLRTKDLAFAGALMNFSTATCAHIQGLWISAYFDGKLDRDPSQAAYVEEDEKEASEDGMTMDQVHYETVLHNRFGKWRYPSGHGRLRPDFVFEAVPFFDMLMADLGLRVHRKNGWFNEMTSPYGPNDYRAINEEWKAKYDQEV</sequence>
<dbReference type="Gene3D" id="3.50.50.60">
    <property type="entry name" value="FAD/NAD(P)-binding domain"/>
    <property type="match status" value="1"/>
</dbReference>
<keyword evidence="4" id="KW-0560">Oxidoreductase</keyword>
<dbReference type="Proteomes" id="UP000813444">
    <property type="component" value="Unassembled WGS sequence"/>
</dbReference>
<dbReference type="Pfam" id="PF00743">
    <property type="entry name" value="FMO-like"/>
    <property type="match status" value="1"/>
</dbReference>
<dbReference type="GO" id="GO:0004499">
    <property type="term" value="F:N,N-dimethylaniline monooxygenase activity"/>
    <property type="evidence" value="ECO:0007669"/>
    <property type="project" value="InterPro"/>
</dbReference>
<dbReference type="EMBL" id="JAGPNK010000016">
    <property type="protein sequence ID" value="KAH7308153.1"/>
    <property type="molecule type" value="Genomic_DNA"/>
</dbReference>
<protein>
    <submittedName>
        <fullName evidence="5">Uncharacterized protein</fullName>
    </submittedName>
</protein>
<proteinExistence type="inferred from homology"/>
<evidence type="ECO:0000256" key="3">
    <source>
        <dbReference type="ARBA" id="ARBA00022827"/>
    </source>
</evidence>
<comment type="similarity">
    <text evidence="1">Belongs to the FMO family.</text>
</comment>
<accession>A0A8K0WMP0</accession>
<dbReference type="GO" id="GO:0050660">
    <property type="term" value="F:flavin adenine dinucleotide binding"/>
    <property type="evidence" value="ECO:0007669"/>
    <property type="project" value="InterPro"/>
</dbReference>
<gene>
    <name evidence="5" type="ORF">B0I35DRAFT_442997</name>
</gene>